<dbReference type="RefSeq" id="WP_196938646.1">
    <property type="nucleotide sequence ID" value="NZ_MU158689.1"/>
</dbReference>
<evidence type="ECO:0000313" key="2">
    <source>
        <dbReference type="Proteomes" id="UP000618319"/>
    </source>
</evidence>
<accession>A0ABR9T2U0</accession>
<dbReference type="InterPro" id="IPR029063">
    <property type="entry name" value="SAM-dependent_MTases_sf"/>
</dbReference>
<evidence type="ECO:0000313" key="1">
    <source>
        <dbReference type="EMBL" id="MBE8719654.1"/>
    </source>
</evidence>
<comment type="caution">
    <text evidence="1">The sequence shown here is derived from an EMBL/GenBank/DDBJ whole genome shotgun (WGS) entry which is preliminary data.</text>
</comment>
<organism evidence="1 2">
    <name type="scientific">Sphingobacterium pedocola</name>
    <dbReference type="NCBI Taxonomy" id="2082722"/>
    <lineage>
        <taxon>Bacteria</taxon>
        <taxon>Pseudomonadati</taxon>
        <taxon>Bacteroidota</taxon>
        <taxon>Sphingobacteriia</taxon>
        <taxon>Sphingobacteriales</taxon>
        <taxon>Sphingobacteriaceae</taxon>
        <taxon>Sphingobacterium</taxon>
    </lineage>
</organism>
<protein>
    <recommendedName>
        <fullName evidence="3">Methyltransferase</fullName>
    </recommendedName>
</protein>
<proteinExistence type="predicted"/>
<name>A0ABR9T2U0_9SPHI</name>
<dbReference type="EMBL" id="PSKQ01000013">
    <property type="protein sequence ID" value="MBE8719654.1"/>
    <property type="molecule type" value="Genomic_DNA"/>
</dbReference>
<dbReference type="SUPFAM" id="SSF53335">
    <property type="entry name" value="S-adenosyl-L-methionine-dependent methyltransferases"/>
    <property type="match status" value="1"/>
</dbReference>
<evidence type="ECO:0008006" key="3">
    <source>
        <dbReference type="Google" id="ProtNLM"/>
    </source>
</evidence>
<gene>
    <name evidence="1" type="ORF">C4F40_02805</name>
</gene>
<sequence>MPIFDINGQPLVHHLELVREIKNIEFCGGTGFFGKKEFPLCYSTDLVLPKMEHFTKFPDDYEKQSCHYLDGVCDFYNPPFNGRTFDNIVICNPYEVGFNGKYQTKNFLSKVQQLLDKNGKLTLLGSSKNPWSKFKNLNKYYYKLIEEGEVTDVFNIDLQKLEEDHYYRSNYKFYVTGLGQETIPDELIIIRKKIA</sequence>
<dbReference type="Proteomes" id="UP000618319">
    <property type="component" value="Unassembled WGS sequence"/>
</dbReference>
<keyword evidence="2" id="KW-1185">Reference proteome</keyword>
<reference evidence="1 2" key="1">
    <citation type="submission" date="2018-02" db="EMBL/GenBank/DDBJ databases">
        <title>Sphingobacterium KA21.</title>
        <authorList>
            <person name="Vasarhelyi B.M."/>
            <person name="Deshmukh S."/>
            <person name="Balint B."/>
            <person name="Kukolya J."/>
        </authorList>
    </citation>
    <scope>NUCLEOTIDE SEQUENCE [LARGE SCALE GENOMIC DNA]</scope>
    <source>
        <strain evidence="1 2">Ka21</strain>
    </source>
</reference>